<dbReference type="InterPro" id="IPR015424">
    <property type="entry name" value="PyrdxlP-dep_Trfase"/>
</dbReference>
<dbReference type="InterPro" id="IPR004839">
    <property type="entry name" value="Aminotransferase_I/II_large"/>
</dbReference>
<dbReference type="NCBIfam" id="NF005593">
    <property type="entry name" value="PRK07324.1"/>
    <property type="match status" value="1"/>
</dbReference>
<organism evidence="3 4">
    <name type="scientific">Ensifer adhaerens</name>
    <name type="common">Sinorhizobium morelense</name>
    <dbReference type="NCBI Taxonomy" id="106592"/>
    <lineage>
        <taxon>Bacteria</taxon>
        <taxon>Pseudomonadati</taxon>
        <taxon>Pseudomonadota</taxon>
        <taxon>Alphaproteobacteria</taxon>
        <taxon>Hyphomicrobiales</taxon>
        <taxon>Rhizobiaceae</taxon>
        <taxon>Sinorhizobium/Ensifer group</taxon>
        <taxon>Ensifer</taxon>
    </lineage>
</organism>
<dbReference type="SUPFAM" id="SSF53383">
    <property type="entry name" value="PLP-dependent transferases"/>
    <property type="match status" value="1"/>
</dbReference>
<dbReference type="GO" id="GO:0030170">
    <property type="term" value="F:pyridoxal phosphate binding"/>
    <property type="evidence" value="ECO:0007669"/>
    <property type="project" value="InterPro"/>
</dbReference>
<evidence type="ECO:0000313" key="3">
    <source>
        <dbReference type="EMBL" id="USJ27476.1"/>
    </source>
</evidence>
<protein>
    <recommendedName>
        <fullName evidence="1">Aminotransferase</fullName>
        <ecNumber evidence="1">2.6.1.-</ecNumber>
    </recommendedName>
</protein>
<accession>A0A9Q9DDM8</accession>
<dbReference type="EC" id="2.6.1.-" evidence="1"/>
<feature type="domain" description="Aminotransferase class I/classII large" evidence="2">
    <location>
        <begin position="56"/>
        <end position="359"/>
    </location>
</feature>
<dbReference type="InterPro" id="IPR004838">
    <property type="entry name" value="NHTrfase_class1_PyrdxlP-BS"/>
</dbReference>
<dbReference type="CDD" id="cd00609">
    <property type="entry name" value="AAT_like"/>
    <property type="match status" value="1"/>
</dbReference>
<sequence>MKIRNFGVEIWMNRYETRCDWNIAETCVESLTVAELLEMAGKTDTILSELLPMKLTYGAIEGSERLRKLVAGLYERQSAENVVVTHGAIGANALVHATLVEPGDRVISVLPTYQQHYSIPESYGADVQILKLTEKTGFLPDLEELKRLATPGTKLIAINNPNNPTGSLMDRAYLEKIVEIARACGAWILCDEVYRGTDQEGDGMTASIADLYEKGISTASMSKTFALAGLRLGWIVAPVELIHAVSVHRDYNTISVGMLDDHFAAIALENRDKILARSQAITRTNLALLSDWVDNEPLISWIKPKSGTTALLKYDLPMSSEEFCIRLLERTGVMLTPGSAMDMEGYVRIGFTNNGTTLQEGLKRMSEFLKGYQTAAA</sequence>
<keyword evidence="1" id="KW-0808">Transferase</keyword>
<evidence type="ECO:0000256" key="1">
    <source>
        <dbReference type="RuleBase" id="RU000481"/>
    </source>
</evidence>
<dbReference type="GO" id="GO:0008483">
    <property type="term" value="F:transaminase activity"/>
    <property type="evidence" value="ECO:0007669"/>
    <property type="project" value="UniProtKB-KW"/>
</dbReference>
<proteinExistence type="inferred from homology"/>
<dbReference type="Proteomes" id="UP001055460">
    <property type="component" value="Plasmid pB"/>
</dbReference>
<dbReference type="InterPro" id="IPR015421">
    <property type="entry name" value="PyrdxlP-dep_Trfase_major"/>
</dbReference>
<comment type="cofactor">
    <cofactor evidence="1">
        <name>pyridoxal 5'-phosphate</name>
        <dbReference type="ChEBI" id="CHEBI:597326"/>
    </cofactor>
</comment>
<gene>
    <name evidence="3" type="ORF">NE863_34140</name>
</gene>
<dbReference type="PANTHER" id="PTHR43510">
    <property type="entry name" value="AMINOTRANSFERASE FUNCTION, HYPOTHETICAL (EUROFUNG)"/>
    <property type="match status" value="1"/>
</dbReference>
<dbReference type="AlphaFoldDB" id="A0A9Q9DDM8"/>
<keyword evidence="1 3" id="KW-0032">Aminotransferase</keyword>
<evidence type="ECO:0000313" key="4">
    <source>
        <dbReference type="Proteomes" id="UP001055460"/>
    </source>
</evidence>
<name>A0A9Q9DDM8_ENSAD</name>
<reference evidence="3" key="1">
    <citation type="submission" date="2022-06" db="EMBL/GenBank/DDBJ databases">
        <title>Physiological and biochemical characterization and genomic elucidation of a strain of the genus Ensifer adhaerens M8 that combines arsenic oxidation and chromium reduction.</title>
        <authorList>
            <person name="Li X."/>
            <person name="Yu c."/>
        </authorList>
    </citation>
    <scope>NUCLEOTIDE SEQUENCE</scope>
    <source>
        <strain evidence="3">M8</strain>
        <plasmid evidence="3">pB</plasmid>
    </source>
</reference>
<dbReference type="PROSITE" id="PS00105">
    <property type="entry name" value="AA_TRANSFER_CLASS_1"/>
    <property type="match status" value="1"/>
</dbReference>
<dbReference type="PANTHER" id="PTHR43510:SF1">
    <property type="entry name" value="AMINOTRANSFERASE FUNCTION, HYPOTHETICAL (EUROFUNG)"/>
    <property type="match status" value="1"/>
</dbReference>
<dbReference type="EMBL" id="CP098809">
    <property type="protein sequence ID" value="USJ27476.1"/>
    <property type="molecule type" value="Genomic_DNA"/>
</dbReference>
<dbReference type="Pfam" id="PF00155">
    <property type="entry name" value="Aminotran_1_2"/>
    <property type="match status" value="1"/>
</dbReference>
<geneLocation type="plasmid" evidence="3 4">
    <name>pB</name>
</geneLocation>
<dbReference type="Gene3D" id="3.90.1150.10">
    <property type="entry name" value="Aspartate Aminotransferase, domain 1"/>
    <property type="match status" value="1"/>
</dbReference>
<dbReference type="Gene3D" id="3.40.640.10">
    <property type="entry name" value="Type I PLP-dependent aspartate aminotransferase-like (Major domain)"/>
    <property type="match status" value="1"/>
</dbReference>
<comment type="similarity">
    <text evidence="1">Belongs to the class-I pyridoxal-phosphate-dependent aminotransferase family.</text>
</comment>
<dbReference type="InterPro" id="IPR015422">
    <property type="entry name" value="PyrdxlP-dep_Trfase_small"/>
</dbReference>
<evidence type="ECO:0000259" key="2">
    <source>
        <dbReference type="Pfam" id="PF00155"/>
    </source>
</evidence>
<dbReference type="RefSeq" id="WP_089045283.1">
    <property type="nucleotide sequence ID" value="NZ_CP098809.1"/>
</dbReference>
<keyword evidence="3" id="KW-0614">Plasmid</keyword>